<dbReference type="CDD" id="cd03794">
    <property type="entry name" value="GT4_WbuB-like"/>
    <property type="match status" value="1"/>
</dbReference>
<reference evidence="3 4" key="1">
    <citation type="journal article" date="2020" name="Arch. Microbiol.">
        <title>Bradyrhizobium campsiandrae sp. nov., a nitrogen-fixing bacterial strain isolated from a native leguminous tree from the Amazon adapted to flooded conditions.</title>
        <authorList>
            <person name="Cabral Michel D."/>
            <person name="Martins da Costa E."/>
            <person name="Azarias Guimaraes A."/>
            <person name="Soares de Carvalho T."/>
            <person name="Santos de Castro Caputo P."/>
            <person name="Willems A."/>
            <person name="de Souza Moreira F.M."/>
        </authorList>
    </citation>
    <scope>NUCLEOTIDE SEQUENCE [LARGE SCALE GENOMIC DNA]</scope>
    <source>
        <strain evidence="4">INPA 384B</strain>
    </source>
</reference>
<dbReference type="Proteomes" id="UP000639516">
    <property type="component" value="Unassembled WGS sequence"/>
</dbReference>
<dbReference type="PANTHER" id="PTHR46401:SF2">
    <property type="entry name" value="GLYCOSYLTRANSFERASE WBBK-RELATED"/>
    <property type="match status" value="1"/>
</dbReference>
<gene>
    <name evidence="3" type="ORF">HA482_21300</name>
</gene>
<dbReference type="PANTHER" id="PTHR46401">
    <property type="entry name" value="GLYCOSYLTRANSFERASE WBBK-RELATED"/>
    <property type="match status" value="1"/>
</dbReference>
<dbReference type="Gene3D" id="3.40.50.2000">
    <property type="entry name" value="Glycogen Phosphorylase B"/>
    <property type="match status" value="2"/>
</dbReference>
<evidence type="ECO:0000313" key="3">
    <source>
        <dbReference type="EMBL" id="MBC9980741.1"/>
    </source>
</evidence>
<sequence length="401" mass="43935">MRIFVCDYSGHPFQVQLSRELARRGNTVVHSYFSDFQTPKGRLQVEPGDPQGLEIAPLSFGKPFKKYGLVKRRFQEVRVGKALAERIATFKPDVVIGCNLPIDALDKVVGLCARKAYPFIFWQQDIYSKAIQDLLGARLGIAGRLIGRYYQFLERCAANRSSAVVVIADDFRETLEKEFGVRGDRIHTVENWAPLDEIAPRPKSNEWARSQGLSDCDVVLYTGTIGLKHDPKLILEAAKSLAGRPRTRIVVTSEGPHASWLAQEAKSIPGEPLLVLPFQAFEHYSDVLGAADVLIAVLERDAGTFSVPSKVLSYLCSGRPIVLSAPLENLAARIVTRANAGYAVAVEDIPSFVGAIHGLLDSPEKRTTLGANGRAFAESTFDIAKIADRFGAIISSVQASN</sequence>
<name>A0ABR7U9J7_9BRAD</name>
<keyword evidence="4" id="KW-1185">Reference proteome</keyword>
<accession>A0ABR7U9J7</accession>
<keyword evidence="1" id="KW-0808">Transferase</keyword>
<evidence type="ECO:0000256" key="1">
    <source>
        <dbReference type="ARBA" id="ARBA00022679"/>
    </source>
</evidence>
<dbReference type="Pfam" id="PF13439">
    <property type="entry name" value="Glyco_transf_4"/>
    <property type="match status" value="1"/>
</dbReference>
<evidence type="ECO:0000259" key="2">
    <source>
        <dbReference type="Pfam" id="PF13439"/>
    </source>
</evidence>
<organism evidence="3 4">
    <name type="scientific">Bradyrhizobium campsiandrae</name>
    <dbReference type="NCBI Taxonomy" id="1729892"/>
    <lineage>
        <taxon>Bacteria</taxon>
        <taxon>Pseudomonadati</taxon>
        <taxon>Pseudomonadota</taxon>
        <taxon>Alphaproteobacteria</taxon>
        <taxon>Hyphomicrobiales</taxon>
        <taxon>Nitrobacteraceae</taxon>
        <taxon>Bradyrhizobium</taxon>
    </lineage>
</organism>
<dbReference type="InterPro" id="IPR028098">
    <property type="entry name" value="Glyco_trans_4-like_N"/>
</dbReference>
<dbReference type="EMBL" id="JAATTO010000030">
    <property type="protein sequence ID" value="MBC9980741.1"/>
    <property type="molecule type" value="Genomic_DNA"/>
</dbReference>
<dbReference type="RefSeq" id="WP_188101689.1">
    <property type="nucleotide sequence ID" value="NZ_JAANIH010000023.1"/>
</dbReference>
<evidence type="ECO:0000313" key="4">
    <source>
        <dbReference type="Proteomes" id="UP000639516"/>
    </source>
</evidence>
<protein>
    <submittedName>
        <fullName evidence="3">Glycosyltransferase family 4 protein</fullName>
    </submittedName>
</protein>
<dbReference type="SUPFAM" id="SSF53756">
    <property type="entry name" value="UDP-Glycosyltransferase/glycogen phosphorylase"/>
    <property type="match status" value="1"/>
</dbReference>
<dbReference type="Pfam" id="PF13692">
    <property type="entry name" value="Glyco_trans_1_4"/>
    <property type="match status" value="1"/>
</dbReference>
<comment type="caution">
    <text evidence="3">The sequence shown here is derived from an EMBL/GenBank/DDBJ whole genome shotgun (WGS) entry which is preliminary data.</text>
</comment>
<proteinExistence type="predicted"/>
<feature type="domain" description="Glycosyltransferase subfamily 4-like N-terminal" evidence="2">
    <location>
        <begin position="16"/>
        <end position="195"/>
    </location>
</feature>